<sequence length="235" mass="25794">MHKVAIPEHVVARGRLQRGGKEHMFDHLDMAKVAHVIVDLQVGFVAEGAPVEVPVTREIFGAVNSISRAVRAAGGLNVFLRYTYDGAEKLPWNVWFNNYMSPAHFEVMKKGFARGAPYWQLAPELDIVEGDLIIDKTRFSALIPGTCDMDEQLKGRGIDTLIITGTLTNCCCESTARDALQMGYNVIFLTDANATLSDEEHNATLISMSAIFADVMDTKHLLGLIAHSRAHKAAA</sequence>
<evidence type="ECO:0000313" key="3">
    <source>
        <dbReference type="EMBL" id="MCW6507465.1"/>
    </source>
</evidence>
<dbReference type="Gene3D" id="3.40.50.850">
    <property type="entry name" value="Isochorismatase-like"/>
    <property type="match status" value="1"/>
</dbReference>
<dbReference type="InterPro" id="IPR050272">
    <property type="entry name" value="Isochorismatase-like_hydrls"/>
</dbReference>
<organism evidence="3 4">
    <name type="scientific">Lichenifustis flavocetrariae</name>
    <dbReference type="NCBI Taxonomy" id="2949735"/>
    <lineage>
        <taxon>Bacteria</taxon>
        <taxon>Pseudomonadati</taxon>
        <taxon>Pseudomonadota</taxon>
        <taxon>Alphaproteobacteria</taxon>
        <taxon>Hyphomicrobiales</taxon>
        <taxon>Lichenihabitantaceae</taxon>
        <taxon>Lichenifustis</taxon>
    </lineage>
</organism>
<dbReference type="RefSeq" id="WP_282583807.1">
    <property type="nucleotide sequence ID" value="NZ_JAMOIM010000002.1"/>
</dbReference>
<dbReference type="PANTHER" id="PTHR43540:SF6">
    <property type="entry name" value="ISOCHORISMATASE-LIKE DOMAIN-CONTAINING PROTEIN"/>
    <property type="match status" value="1"/>
</dbReference>
<feature type="domain" description="Isochorismatase-like" evidence="2">
    <location>
        <begin position="34"/>
        <end position="219"/>
    </location>
</feature>
<dbReference type="Proteomes" id="UP001165667">
    <property type="component" value="Unassembled WGS sequence"/>
</dbReference>
<dbReference type="EMBL" id="JAMOIM010000002">
    <property type="protein sequence ID" value="MCW6507465.1"/>
    <property type="molecule type" value="Genomic_DNA"/>
</dbReference>
<evidence type="ECO:0000256" key="1">
    <source>
        <dbReference type="ARBA" id="ARBA00022801"/>
    </source>
</evidence>
<evidence type="ECO:0000259" key="2">
    <source>
        <dbReference type="Pfam" id="PF00857"/>
    </source>
</evidence>
<evidence type="ECO:0000313" key="4">
    <source>
        <dbReference type="Proteomes" id="UP001165667"/>
    </source>
</evidence>
<protein>
    <submittedName>
        <fullName evidence="3">Cysteine hydrolase</fullName>
    </submittedName>
</protein>
<accession>A0AA41YZ35</accession>
<gene>
    <name evidence="3" type="ORF">M8523_05450</name>
</gene>
<name>A0AA41YZ35_9HYPH</name>
<dbReference type="InterPro" id="IPR000868">
    <property type="entry name" value="Isochorismatase-like_dom"/>
</dbReference>
<proteinExistence type="predicted"/>
<comment type="caution">
    <text evidence="3">The sequence shown here is derived from an EMBL/GenBank/DDBJ whole genome shotgun (WGS) entry which is preliminary data.</text>
</comment>
<dbReference type="Pfam" id="PF00857">
    <property type="entry name" value="Isochorismatase"/>
    <property type="match status" value="1"/>
</dbReference>
<dbReference type="CDD" id="cd00431">
    <property type="entry name" value="cysteine_hydrolases"/>
    <property type="match status" value="1"/>
</dbReference>
<dbReference type="AlphaFoldDB" id="A0AA41YZ35"/>
<keyword evidence="4" id="KW-1185">Reference proteome</keyword>
<dbReference type="GO" id="GO:0016787">
    <property type="term" value="F:hydrolase activity"/>
    <property type="evidence" value="ECO:0007669"/>
    <property type="project" value="UniProtKB-KW"/>
</dbReference>
<dbReference type="PANTHER" id="PTHR43540">
    <property type="entry name" value="PEROXYUREIDOACRYLATE/UREIDOACRYLATE AMIDOHYDROLASE-RELATED"/>
    <property type="match status" value="1"/>
</dbReference>
<dbReference type="SUPFAM" id="SSF52499">
    <property type="entry name" value="Isochorismatase-like hydrolases"/>
    <property type="match status" value="1"/>
</dbReference>
<dbReference type="InterPro" id="IPR036380">
    <property type="entry name" value="Isochorismatase-like_sf"/>
</dbReference>
<keyword evidence="1 3" id="KW-0378">Hydrolase</keyword>
<reference evidence="3" key="1">
    <citation type="submission" date="2022-05" db="EMBL/GenBank/DDBJ databases">
        <authorList>
            <person name="Pankratov T."/>
        </authorList>
    </citation>
    <scope>NUCLEOTIDE SEQUENCE</scope>
    <source>
        <strain evidence="3">BP6-180914</strain>
    </source>
</reference>